<reference evidence="1 2" key="1">
    <citation type="journal article" date="2007" name="Int. J. Syst. Evol. Microbiol.">
        <title>Chryseobacterium flavum sp. nov., isolated from polluted soil.</title>
        <authorList>
            <person name="Zhou Y."/>
            <person name="Dong J."/>
            <person name="Wang X."/>
            <person name="Huang X."/>
            <person name="Zhang K.Y."/>
            <person name="Zhang Y.Q."/>
            <person name="Guo Y.F."/>
            <person name="Lai R."/>
            <person name="Li W.J."/>
        </authorList>
    </citation>
    <scope>NUCLEOTIDE SEQUENCE [LARGE SCALE GENOMIC DNA]</scope>
    <source>
        <strain evidence="1 2">KCTC 12877</strain>
    </source>
</reference>
<proteinExistence type="predicted"/>
<dbReference type="EMBL" id="QNUE01000006">
    <property type="protein sequence ID" value="REC67262.1"/>
    <property type="molecule type" value="Genomic_DNA"/>
</dbReference>
<sequence length="171" mass="19627">MIPKISNEFEIINTEGLKEVVINDNKTTTFVSAKIGSSYTEYYKDSYFIIVKNYYPSKNIKNKGIAFNEGSPVGIWYHFDKSGKLIKEENTDEGYSFTPENVVKYCEKNKIELPKGYQKSGFHTQIIKEARNGKKVWVIKYLIPDGDIQMVVLDGQTGKEMERKKVPFVSS</sequence>
<gene>
    <name evidence="1" type="ORF">DRF59_10055</name>
</gene>
<accession>A0A3D9CNE2</accession>
<evidence type="ECO:0000313" key="1">
    <source>
        <dbReference type="EMBL" id="REC67262.1"/>
    </source>
</evidence>
<keyword evidence="2" id="KW-1185">Reference proteome</keyword>
<dbReference type="OrthoDB" id="1274094at2"/>
<protein>
    <submittedName>
        <fullName evidence="1">Uncharacterized protein</fullName>
    </submittedName>
</protein>
<dbReference type="Proteomes" id="UP000256769">
    <property type="component" value="Unassembled WGS sequence"/>
</dbReference>
<evidence type="ECO:0000313" key="2">
    <source>
        <dbReference type="Proteomes" id="UP000256769"/>
    </source>
</evidence>
<dbReference type="AlphaFoldDB" id="A0A3D9CNE2"/>
<organism evidence="1 2">
    <name type="scientific">Chryseobacterium flavum</name>
    <dbReference type="NCBI Taxonomy" id="415851"/>
    <lineage>
        <taxon>Bacteria</taxon>
        <taxon>Pseudomonadati</taxon>
        <taxon>Bacteroidota</taxon>
        <taxon>Flavobacteriia</taxon>
        <taxon>Flavobacteriales</taxon>
        <taxon>Weeksellaceae</taxon>
        <taxon>Chryseobacterium group</taxon>
        <taxon>Chryseobacterium</taxon>
    </lineage>
</organism>
<comment type="caution">
    <text evidence="1">The sequence shown here is derived from an EMBL/GenBank/DDBJ whole genome shotgun (WGS) entry which is preliminary data.</text>
</comment>
<dbReference type="RefSeq" id="WP_115959232.1">
    <property type="nucleotide sequence ID" value="NZ_CBCRVL010000008.1"/>
</dbReference>
<name>A0A3D9CNE2_9FLAO</name>